<evidence type="ECO:0000259" key="1">
    <source>
        <dbReference type="PROSITE" id="PS51787"/>
    </source>
</evidence>
<dbReference type="AlphaFoldDB" id="Q2GBQ8"/>
<name>Q2GBQ8_NOVAD</name>
<evidence type="ECO:0000313" key="3">
    <source>
        <dbReference type="Proteomes" id="UP000009134"/>
    </source>
</evidence>
<dbReference type="SMART" id="SM00464">
    <property type="entry name" value="LON"/>
    <property type="match status" value="1"/>
</dbReference>
<feature type="domain" description="Lon N-terminal" evidence="1">
    <location>
        <begin position="10"/>
        <end position="196"/>
    </location>
</feature>
<dbReference type="InterPro" id="IPR015947">
    <property type="entry name" value="PUA-like_sf"/>
</dbReference>
<dbReference type="HOGENOM" id="CLU_048359_2_1_5"/>
<reference evidence="3" key="1">
    <citation type="submission" date="2006-01" db="EMBL/GenBank/DDBJ databases">
        <title>Complete sequence of Novosphingobium aromaticivorans DSM 12444.</title>
        <authorList>
            <consortium name="US DOE Joint Genome Institute"/>
            <person name="Copeland A."/>
            <person name="Lucas S."/>
            <person name="Lapidus A."/>
            <person name="Barry K."/>
            <person name="Detter J.C."/>
            <person name="Glavina T."/>
            <person name="Hammon N."/>
            <person name="Israni S."/>
            <person name="Pitluck S."/>
            <person name="Chain P."/>
            <person name="Malfatti S."/>
            <person name="Shin M."/>
            <person name="Vergez L."/>
            <person name="Schmutz J."/>
            <person name="Larimer F."/>
            <person name="Land M."/>
            <person name="Kyrpides N."/>
            <person name="Ivanova N."/>
            <person name="Fredrickson J."/>
            <person name="Balkwill D."/>
            <person name="Romine M.F."/>
            <person name="Richardson P."/>
        </authorList>
    </citation>
    <scope>NUCLEOTIDE SEQUENCE [LARGE SCALE GENOMIC DNA]</scope>
    <source>
        <strain evidence="3">ATCC 700278 / DSM 12444 / CCUG 56034 / CIP 105152 / NBRC 16084 / F199</strain>
    </source>
</reference>
<dbReference type="STRING" id="279238.Saro_0267"/>
<dbReference type="InterPro" id="IPR046336">
    <property type="entry name" value="Lon_prtase_N_sf"/>
</dbReference>
<keyword evidence="3" id="KW-1185">Reference proteome</keyword>
<dbReference type="PROSITE" id="PS51787">
    <property type="entry name" value="LON_N"/>
    <property type="match status" value="1"/>
</dbReference>
<dbReference type="PANTHER" id="PTHR46732:SF8">
    <property type="entry name" value="ATP-DEPENDENT PROTEASE LA (LON) DOMAIN PROTEIN"/>
    <property type="match status" value="1"/>
</dbReference>
<proteinExistence type="predicted"/>
<protein>
    <submittedName>
        <fullName evidence="2">Peptidase S16, lon-like protein</fullName>
    </submittedName>
</protein>
<organism evidence="2 3">
    <name type="scientific">Novosphingobium aromaticivorans (strain ATCC 700278 / DSM 12444 / CCUG 56034 / CIP 105152 / NBRC 16084 / F199)</name>
    <dbReference type="NCBI Taxonomy" id="279238"/>
    <lineage>
        <taxon>Bacteria</taxon>
        <taxon>Pseudomonadati</taxon>
        <taxon>Pseudomonadota</taxon>
        <taxon>Alphaproteobacteria</taxon>
        <taxon>Sphingomonadales</taxon>
        <taxon>Sphingomonadaceae</taxon>
        <taxon>Novosphingobium</taxon>
    </lineage>
</organism>
<sequence length="209" mass="22999">MGANANATRLSIFPLTGAVLYPGLQLPLHIFEPRYRAMVSDSLARDRRIAMIQPQSPVEGAPLFRVGCVGRIADVEALEDGRYNIVLEGLSRFRIVRELDVTTPFRQVEAELIVDDMDEALSAVERASFEREARSFADAQGYAVDWDSVGRLDDMSLINGVSQIAPFDAAAKQALLEADTLAARCELLVQLMQFFGKHDGDDGGRVTLQ</sequence>
<dbReference type="eggNOG" id="COG2802">
    <property type="taxonomic scope" value="Bacteria"/>
</dbReference>
<dbReference type="Proteomes" id="UP000009134">
    <property type="component" value="Chromosome"/>
</dbReference>
<dbReference type="KEGG" id="nar:Saro_0267"/>
<dbReference type="PANTHER" id="PTHR46732">
    <property type="entry name" value="ATP-DEPENDENT PROTEASE LA (LON) DOMAIN PROTEIN"/>
    <property type="match status" value="1"/>
</dbReference>
<evidence type="ECO:0000313" key="2">
    <source>
        <dbReference type="EMBL" id="ABD24715.1"/>
    </source>
</evidence>
<dbReference type="InterPro" id="IPR003111">
    <property type="entry name" value="Lon_prtase_N"/>
</dbReference>
<dbReference type="Gene3D" id="2.30.130.40">
    <property type="entry name" value="LON domain-like"/>
    <property type="match status" value="1"/>
</dbReference>
<dbReference type="SUPFAM" id="SSF88697">
    <property type="entry name" value="PUA domain-like"/>
    <property type="match status" value="1"/>
</dbReference>
<accession>Q2GBQ8</accession>
<dbReference type="EMBL" id="CP000248">
    <property type="protein sequence ID" value="ABD24715.1"/>
    <property type="molecule type" value="Genomic_DNA"/>
</dbReference>
<dbReference type="RefSeq" id="WP_011443929.1">
    <property type="nucleotide sequence ID" value="NC_007794.1"/>
</dbReference>
<gene>
    <name evidence="2" type="ordered locus">Saro_0267</name>
</gene>
<dbReference type="Pfam" id="PF02190">
    <property type="entry name" value="LON_substr_bdg"/>
    <property type="match status" value="1"/>
</dbReference>